<gene>
    <name evidence="7 8" type="primary">mltG</name>
    <name evidence="8" type="ORF">VSX56_00540</name>
</gene>
<evidence type="ECO:0000256" key="5">
    <source>
        <dbReference type="ARBA" id="ARBA00023239"/>
    </source>
</evidence>
<sequence length="389" mass="42106">MWRNITSNFLTAMIVILVLVAGMVAWAKREYTVTGPLTQAMCLRVDQGDSFVKVSADLKSKGAISSGYIFRTGADYTEKGGKLKFGSYLIEPGSTMEQIVDQITRGGPSTCGSELVYRVGVNAQTLALRELDPATGMYEELAKYDPVADPEPDGFKELVEEKNITNHRVILAEGATSWHIVQALKSYDFLSGDVKDIPAEGSLAPQSYVVSKGETRETLIGQMQDAQTAILNEAWANRAEGLPYKTPEEALTMASIVEKETGVASERPEVASVFVNRLEKGMRLQTDPTVIYGVTDGKGSLGRGLRQSELRANNPYNTYVIEGLPPTPIANPGKAAIEAALNPDSTDYLYFVADGSGGHAFATTLEEHNANVAKWREIEAQQAKDAGGN</sequence>
<dbReference type="Gene3D" id="3.30.160.60">
    <property type="entry name" value="Classic Zinc Finger"/>
    <property type="match status" value="1"/>
</dbReference>
<dbReference type="PANTHER" id="PTHR30518">
    <property type="entry name" value="ENDOLYTIC MUREIN TRANSGLYCOSYLASE"/>
    <property type="match status" value="1"/>
</dbReference>
<dbReference type="CDD" id="cd08010">
    <property type="entry name" value="MltG_like"/>
    <property type="match status" value="1"/>
</dbReference>
<proteinExistence type="inferred from homology"/>
<dbReference type="InterPro" id="IPR003770">
    <property type="entry name" value="MLTG-like"/>
</dbReference>
<keyword evidence="6 7" id="KW-0961">Cell wall biogenesis/degradation</keyword>
<comment type="similarity">
    <text evidence="7">Belongs to the transglycosylase MltG family.</text>
</comment>
<dbReference type="NCBIfam" id="TIGR00247">
    <property type="entry name" value="endolytic transglycosylase MltG"/>
    <property type="match status" value="1"/>
</dbReference>
<comment type="function">
    <text evidence="7">Functions as a peptidoglycan terminase that cleaves nascent peptidoglycan strands endolytically to terminate their elongation.</text>
</comment>
<dbReference type="Gene3D" id="3.30.1490.480">
    <property type="entry name" value="Endolytic murein transglycosylase"/>
    <property type="match status" value="1"/>
</dbReference>
<comment type="catalytic activity">
    <reaction evidence="7">
        <text>a peptidoglycan chain = a peptidoglycan chain with N-acetyl-1,6-anhydromuramyl-[peptide] at the reducing end + a peptidoglycan chain with N-acetylglucosamine at the non-reducing end.</text>
        <dbReference type="EC" id="4.2.2.29"/>
    </reaction>
</comment>
<evidence type="ECO:0000313" key="9">
    <source>
        <dbReference type="Proteomes" id="UP001438953"/>
    </source>
</evidence>
<evidence type="ECO:0000256" key="6">
    <source>
        <dbReference type="ARBA" id="ARBA00023316"/>
    </source>
</evidence>
<keyword evidence="2 7" id="KW-0812">Transmembrane</keyword>
<keyword evidence="3 7" id="KW-1133">Transmembrane helix</keyword>
<feature type="site" description="Important for catalytic activity" evidence="7">
    <location>
        <position position="260"/>
    </location>
</feature>
<dbReference type="RefSeq" id="WP_350934062.1">
    <property type="nucleotide sequence ID" value="NZ_JAYWLC010000001.1"/>
</dbReference>
<name>A0ABV1SBH6_9RHOB</name>
<dbReference type="EMBL" id="JAYWLC010000001">
    <property type="protein sequence ID" value="MER5170247.1"/>
    <property type="molecule type" value="Genomic_DNA"/>
</dbReference>
<dbReference type="PANTHER" id="PTHR30518:SF2">
    <property type="entry name" value="ENDOLYTIC MUREIN TRANSGLYCOSYLASE"/>
    <property type="match status" value="1"/>
</dbReference>
<dbReference type="Pfam" id="PF02618">
    <property type="entry name" value="YceG"/>
    <property type="match status" value="1"/>
</dbReference>
<dbReference type="Proteomes" id="UP001438953">
    <property type="component" value="Unassembled WGS sequence"/>
</dbReference>
<comment type="caution">
    <text evidence="8">The sequence shown here is derived from an EMBL/GenBank/DDBJ whole genome shotgun (WGS) entry which is preliminary data.</text>
</comment>
<protein>
    <recommendedName>
        <fullName evidence="7">Endolytic murein transglycosylase</fullName>
        <ecNumber evidence="7">4.2.2.29</ecNumber>
    </recommendedName>
    <alternativeName>
        <fullName evidence="7">Peptidoglycan lytic transglycosylase</fullName>
    </alternativeName>
    <alternativeName>
        <fullName evidence="7">Peptidoglycan polymerization terminase</fullName>
    </alternativeName>
</protein>
<accession>A0ABV1SBH6</accession>
<organism evidence="8 9">
    <name type="scientific">Thioclava kandeliae</name>
    <dbReference type="NCBI Taxonomy" id="3070818"/>
    <lineage>
        <taxon>Bacteria</taxon>
        <taxon>Pseudomonadati</taxon>
        <taxon>Pseudomonadota</taxon>
        <taxon>Alphaproteobacteria</taxon>
        <taxon>Rhodobacterales</taxon>
        <taxon>Paracoccaceae</taxon>
        <taxon>Thioclava</taxon>
    </lineage>
</organism>
<evidence type="ECO:0000256" key="2">
    <source>
        <dbReference type="ARBA" id="ARBA00022692"/>
    </source>
</evidence>
<keyword evidence="7" id="KW-0997">Cell inner membrane</keyword>
<keyword evidence="4 7" id="KW-0472">Membrane</keyword>
<dbReference type="EC" id="4.2.2.29" evidence="7"/>
<keyword evidence="5 7" id="KW-0456">Lyase</keyword>
<dbReference type="HAMAP" id="MF_02065">
    <property type="entry name" value="MltG"/>
    <property type="match status" value="1"/>
</dbReference>
<keyword evidence="9" id="KW-1185">Reference proteome</keyword>
<evidence type="ECO:0000256" key="3">
    <source>
        <dbReference type="ARBA" id="ARBA00022989"/>
    </source>
</evidence>
<evidence type="ECO:0000256" key="4">
    <source>
        <dbReference type="ARBA" id="ARBA00023136"/>
    </source>
</evidence>
<evidence type="ECO:0000313" key="8">
    <source>
        <dbReference type="EMBL" id="MER5170247.1"/>
    </source>
</evidence>
<evidence type="ECO:0000256" key="7">
    <source>
        <dbReference type="HAMAP-Rule" id="MF_02065"/>
    </source>
</evidence>
<keyword evidence="1 7" id="KW-1003">Cell membrane</keyword>
<evidence type="ECO:0000256" key="1">
    <source>
        <dbReference type="ARBA" id="ARBA00022475"/>
    </source>
</evidence>
<reference evidence="8 9" key="1">
    <citation type="submission" date="2024-06" db="EMBL/GenBank/DDBJ databases">
        <title>Thioclava kandeliae sp. nov. from a rhizosphere soil sample of Kandelia candel in a mangrove.</title>
        <authorList>
            <person name="Mu T."/>
        </authorList>
    </citation>
    <scope>NUCLEOTIDE SEQUENCE [LARGE SCALE GENOMIC DNA]</scope>
    <source>
        <strain evidence="8 9">CPCC 100088</strain>
    </source>
</reference>